<accession>A0A225DGK4</accession>
<keyword evidence="3" id="KW-1185">Reference proteome</keyword>
<sequence>MDVLSDLLGDLMHWADRNNCDFEAASLRAQSHYEAETGGVAKVTT</sequence>
<dbReference type="EMBL" id="NIDE01000019">
    <property type="protein sequence ID" value="OWK35217.1"/>
    <property type="molecule type" value="Genomic_DNA"/>
</dbReference>
<dbReference type="AlphaFoldDB" id="A0A225DGK4"/>
<dbReference type="EMBL" id="NIDE01000005">
    <property type="protein sequence ID" value="OWK42429.1"/>
    <property type="molecule type" value="Genomic_DNA"/>
</dbReference>
<evidence type="ECO:0000313" key="1">
    <source>
        <dbReference type="EMBL" id="OWK35217.1"/>
    </source>
</evidence>
<dbReference type="Proteomes" id="UP000214646">
    <property type="component" value="Unassembled WGS sequence"/>
</dbReference>
<name>A0A225DGK4_9BACT</name>
<reference evidence="3" key="1">
    <citation type="submission" date="2017-06" db="EMBL/GenBank/DDBJ databases">
        <title>Genome analysis of Fimbriiglobus ruber SP5, the first member of the order Planctomycetales with confirmed chitinolytic capability.</title>
        <authorList>
            <person name="Ravin N.V."/>
            <person name="Rakitin A.L."/>
            <person name="Ivanova A.A."/>
            <person name="Beletsky A.V."/>
            <person name="Kulichevskaya I.S."/>
            <person name="Mardanov A.V."/>
            <person name="Dedysh S.N."/>
        </authorList>
    </citation>
    <scope>NUCLEOTIDE SEQUENCE [LARGE SCALE GENOMIC DNA]</scope>
    <source>
        <strain evidence="3">SP5</strain>
    </source>
</reference>
<organism evidence="1 3">
    <name type="scientific">Fimbriiglobus ruber</name>
    <dbReference type="NCBI Taxonomy" id="1908690"/>
    <lineage>
        <taxon>Bacteria</taxon>
        <taxon>Pseudomonadati</taxon>
        <taxon>Planctomycetota</taxon>
        <taxon>Planctomycetia</taxon>
        <taxon>Gemmatales</taxon>
        <taxon>Gemmataceae</taxon>
        <taxon>Fimbriiglobus</taxon>
    </lineage>
</organism>
<gene>
    <name evidence="2" type="ORF">FRUB_04507</name>
    <name evidence="1" type="ORF">FRUB_10059</name>
</gene>
<protein>
    <submittedName>
        <fullName evidence="1">Uncharacterized protein</fullName>
    </submittedName>
</protein>
<comment type="caution">
    <text evidence="1">The sequence shown here is derived from an EMBL/GenBank/DDBJ whole genome shotgun (WGS) entry which is preliminary data.</text>
</comment>
<reference evidence="1" key="2">
    <citation type="journal article" date="2018" name="Appl. Environ. Microbiol.">
        <title>Genome Analysis of Fimbriiglobus ruber SP5(T), a Planctomycete with Confirmed Chitinolytic Capability.</title>
        <authorList>
            <person name="Ravin N.V."/>
            <person name="Rakitin A.L."/>
            <person name="Ivanova A.A."/>
            <person name="Beletsky A.V."/>
            <person name="Kulichevskaya I.S."/>
            <person name="Mardanov A.V."/>
            <person name="Dedysh S.N."/>
        </authorList>
    </citation>
    <scope>NUCLEOTIDE SEQUENCE</scope>
    <source>
        <strain evidence="1">SP5</strain>
    </source>
</reference>
<evidence type="ECO:0000313" key="2">
    <source>
        <dbReference type="EMBL" id="OWK42429.1"/>
    </source>
</evidence>
<evidence type="ECO:0000313" key="3">
    <source>
        <dbReference type="Proteomes" id="UP000214646"/>
    </source>
</evidence>
<proteinExistence type="predicted"/>